<name>A0A1C3ZF80_9GAMM</name>
<feature type="transmembrane region" description="Helical" evidence="1">
    <location>
        <begin position="34"/>
        <end position="51"/>
    </location>
</feature>
<keyword evidence="1" id="KW-0812">Transmembrane</keyword>
<protein>
    <submittedName>
        <fullName evidence="2">Putative membrane protein</fullName>
    </submittedName>
</protein>
<dbReference type="InterPro" id="IPR009525">
    <property type="entry name" value="DUF1145"/>
</dbReference>
<keyword evidence="3" id="KW-1185">Reference proteome</keyword>
<gene>
    <name evidence="2" type="ORF">GA0061080_100473</name>
</gene>
<dbReference type="Pfam" id="PF06611">
    <property type="entry name" value="DUF1145"/>
    <property type="match status" value="1"/>
</dbReference>
<dbReference type="STRING" id="1798183.GA0061080_100473"/>
<keyword evidence="1" id="KW-0472">Membrane</keyword>
<dbReference type="Proteomes" id="UP000199698">
    <property type="component" value="Unassembled WGS sequence"/>
</dbReference>
<evidence type="ECO:0000313" key="2">
    <source>
        <dbReference type="EMBL" id="SCB81059.1"/>
    </source>
</evidence>
<dbReference type="PANTHER" id="PTHR38775">
    <property type="entry name" value="INNER MEMBRANE PROTEIN-RELATED"/>
    <property type="match status" value="1"/>
</dbReference>
<keyword evidence="1" id="KW-1133">Transmembrane helix</keyword>
<evidence type="ECO:0000313" key="3">
    <source>
        <dbReference type="Proteomes" id="UP000199698"/>
    </source>
</evidence>
<reference evidence="3" key="1">
    <citation type="submission" date="2016-08" db="EMBL/GenBank/DDBJ databases">
        <authorList>
            <person name="Varghese N."/>
            <person name="Submissions Spin"/>
        </authorList>
    </citation>
    <scope>NUCLEOTIDE SEQUENCE [LARGE SCALE GENOMIC DNA]</scope>
    <source>
        <strain evidence="3">R-53144</strain>
    </source>
</reference>
<dbReference type="EMBL" id="FMBA01000004">
    <property type="protein sequence ID" value="SCB81059.1"/>
    <property type="molecule type" value="Genomic_DNA"/>
</dbReference>
<dbReference type="RefSeq" id="WP_091120101.1">
    <property type="nucleotide sequence ID" value="NZ_FMBA01000004.1"/>
</dbReference>
<sequence>MFIFIGKTLYSLMWLFLLFNLICPYPKPANVVAIVGLIAFAVTHGLQAWMLNSTMTKQEKKQDKFKVLRLFLFGVFESLSWKDKK</sequence>
<evidence type="ECO:0000256" key="1">
    <source>
        <dbReference type="SAM" id="Phobius"/>
    </source>
</evidence>
<organism evidence="2 3">
    <name type="scientific">Gilliamella intestini</name>
    <dbReference type="NCBI Taxonomy" id="1798183"/>
    <lineage>
        <taxon>Bacteria</taxon>
        <taxon>Pseudomonadati</taxon>
        <taxon>Pseudomonadota</taxon>
        <taxon>Gammaproteobacteria</taxon>
        <taxon>Orbales</taxon>
        <taxon>Orbaceae</taxon>
        <taxon>Gilliamella</taxon>
    </lineage>
</organism>
<proteinExistence type="predicted"/>
<accession>A0A1C3ZF80</accession>
<dbReference type="PANTHER" id="PTHR38775:SF1">
    <property type="entry name" value="INNER MEMBRANE PROTEIN"/>
    <property type="match status" value="1"/>
</dbReference>
<dbReference type="OrthoDB" id="7062339at2"/>
<dbReference type="AlphaFoldDB" id="A0A1C3ZF80"/>